<protein>
    <submittedName>
        <fullName evidence="1">Uncharacterized protein</fullName>
    </submittedName>
</protein>
<dbReference type="AlphaFoldDB" id="A0A8J8NTJ7"/>
<evidence type="ECO:0000313" key="2">
    <source>
        <dbReference type="Proteomes" id="UP000785679"/>
    </source>
</evidence>
<organism evidence="1 2">
    <name type="scientific">Halteria grandinella</name>
    <dbReference type="NCBI Taxonomy" id="5974"/>
    <lineage>
        <taxon>Eukaryota</taxon>
        <taxon>Sar</taxon>
        <taxon>Alveolata</taxon>
        <taxon>Ciliophora</taxon>
        <taxon>Intramacronucleata</taxon>
        <taxon>Spirotrichea</taxon>
        <taxon>Stichotrichia</taxon>
        <taxon>Sporadotrichida</taxon>
        <taxon>Halteriidae</taxon>
        <taxon>Halteria</taxon>
    </lineage>
</organism>
<accession>A0A8J8NTJ7</accession>
<dbReference type="EMBL" id="RRYP01008132">
    <property type="protein sequence ID" value="TNV79990.1"/>
    <property type="molecule type" value="Genomic_DNA"/>
</dbReference>
<comment type="caution">
    <text evidence="1">The sequence shown here is derived from an EMBL/GenBank/DDBJ whole genome shotgun (WGS) entry which is preliminary data.</text>
</comment>
<dbReference type="Proteomes" id="UP000785679">
    <property type="component" value="Unassembled WGS sequence"/>
</dbReference>
<name>A0A8J8NTJ7_HALGN</name>
<proteinExistence type="predicted"/>
<evidence type="ECO:0000313" key="1">
    <source>
        <dbReference type="EMBL" id="TNV79990.1"/>
    </source>
</evidence>
<keyword evidence="2" id="KW-1185">Reference proteome</keyword>
<gene>
    <name evidence="1" type="ORF">FGO68_gene13723</name>
</gene>
<sequence>MTRSPESSQLQIQNNQGALRLGQVSFQEEIRRMIEQQTTQFKTEIFERMNHIDARLNFIEQNTIIENKTIQFQGKEWILLFGVNSEDVHDYDSTFWTSEDLIFPSSKKISYKTTFKFVEFSKKPIKHLYIKAENGRYSELELPETLPLRDFFARSQVTNLVWKSGARDPLELITHRPIRNISKPEWRINSCPTPPCRSFKIRLGGYSFDNWPENYGGLDSLGQPCSAEGAGFGITGEQYSLNVQWKKSFGVRYPYDYPGQYEEGQITMGAVVYGRQ</sequence>
<reference evidence="1" key="1">
    <citation type="submission" date="2019-06" db="EMBL/GenBank/DDBJ databases">
        <authorList>
            <person name="Zheng W."/>
        </authorList>
    </citation>
    <scope>NUCLEOTIDE SEQUENCE</scope>
    <source>
        <strain evidence="1">QDHG01</strain>
    </source>
</reference>